<reference evidence="2 3" key="1">
    <citation type="submission" date="2022-05" db="EMBL/GenBank/DDBJ databases">
        <authorList>
            <consortium name="Genoscope - CEA"/>
            <person name="William W."/>
        </authorList>
    </citation>
    <scope>NUCLEOTIDE SEQUENCE [LARGE SCALE GENOMIC DNA]</scope>
</reference>
<dbReference type="EMBL" id="CALNXI010000037">
    <property type="protein sequence ID" value="CAH3016222.1"/>
    <property type="molecule type" value="Genomic_DNA"/>
</dbReference>
<dbReference type="PANTHER" id="PTHR35083:SF1">
    <property type="entry name" value="RGD1565685 PROTEIN"/>
    <property type="match status" value="1"/>
</dbReference>
<organism evidence="2 3">
    <name type="scientific">Porites evermanni</name>
    <dbReference type="NCBI Taxonomy" id="104178"/>
    <lineage>
        <taxon>Eukaryota</taxon>
        <taxon>Metazoa</taxon>
        <taxon>Cnidaria</taxon>
        <taxon>Anthozoa</taxon>
        <taxon>Hexacorallia</taxon>
        <taxon>Scleractinia</taxon>
        <taxon>Fungiina</taxon>
        <taxon>Poritidae</taxon>
        <taxon>Porites</taxon>
    </lineage>
</organism>
<feature type="coiled-coil region" evidence="1">
    <location>
        <begin position="282"/>
        <end position="342"/>
    </location>
</feature>
<accession>A0ABN8LGL8</accession>
<dbReference type="PANTHER" id="PTHR35083">
    <property type="entry name" value="RGD1565685 PROTEIN"/>
    <property type="match status" value="1"/>
</dbReference>
<name>A0ABN8LGL8_9CNID</name>
<dbReference type="Pfam" id="PF15112">
    <property type="entry name" value="DUF4559"/>
    <property type="match status" value="1"/>
</dbReference>
<proteinExistence type="predicted"/>
<gene>
    <name evidence="2" type="ORF">PEVE_00027099</name>
</gene>
<keyword evidence="3" id="KW-1185">Reference proteome</keyword>
<evidence type="ECO:0000256" key="1">
    <source>
        <dbReference type="SAM" id="Coils"/>
    </source>
</evidence>
<dbReference type="Proteomes" id="UP001159427">
    <property type="component" value="Unassembled WGS sequence"/>
</dbReference>
<dbReference type="Gene3D" id="3.40.50.300">
    <property type="entry name" value="P-loop containing nucleotide triphosphate hydrolases"/>
    <property type="match status" value="1"/>
</dbReference>
<dbReference type="InterPro" id="IPR027417">
    <property type="entry name" value="P-loop_NTPase"/>
</dbReference>
<comment type="caution">
    <text evidence="2">The sequence shown here is derived from an EMBL/GenBank/DDBJ whole genome shotgun (WGS) entry which is preliminary data.</text>
</comment>
<protein>
    <submittedName>
        <fullName evidence="2">Uncharacterized protein</fullName>
    </submittedName>
</protein>
<evidence type="ECO:0000313" key="2">
    <source>
        <dbReference type="EMBL" id="CAH3016222.1"/>
    </source>
</evidence>
<dbReference type="SUPFAM" id="SSF52540">
    <property type="entry name" value="P-loop containing nucleoside triphosphate hydrolases"/>
    <property type="match status" value="1"/>
</dbReference>
<keyword evidence="1" id="KW-0175">Coiled coil</keyword>
<evidence type="ECO:0000313" key="3">
    <source>
        <dbReference type="Proteomes" id="UP001159427"/>
    </source>
</evidence>
<dbReference type="InterPro" id="IPR027897">
    <property type="entry name" value="DUF4559"/>
</dbReference>
<sequence>MASGGWVAELDKKEHKNWVMVGCALNIAKKGIAPKIQNKMEAWYQSLISSPPLRSLPSCACAPLAPKCATCVTWEMELKRHHKSGRPKICWDNSDRTQWGSPTGAWQIAKVYMPTLGSRKKDVVDAESTDLSGLLNLLEWCSSFITPSVSQKVLTSTRDECRNHWAHAPKQQLEDCDVPTIFDHLKSLLNEPVFITDKAAQNALRDLQDLQKHGLVNVRESKIEVLFLLPQTLQEDLVKCQAELSTLEEEVALVKKQGVQNTANIDKLFQEVHGLVHAVDYFNTLRNEREDIREEFEAIHDQDVKPRFRVIESELANIRAELQEVKKEVQETKNKVGILEEKFEKGCSSDKENDYQKKHLCTAPRRLKRFISRESALEWLEKNLVEERVKYSRGTPCCTKAICGLGGCGKTSVAIEFPWKYLDCFPGGVFWINGERDETIKTTVAEILAYANDLSSRNEDFDYYLNKFLPSLSEIELSWLLIVDNADELQDSSCPSGIKKIFKGSWQTAAPGASKYGHILLTTRENANDTRTFLKLSRDDCFELPCFSEEEGADFLMKRTGLQGGTNRREAISLAKKLGALPLALEQAAAYICASPMGMSFKDYLDYYQEVKMDFLKKNPVTSPGTVEGEHRLSVHSTWNINFKCLKEKSAAAALLMQIVSVVDQTKIPFCFINPGSPKIAQAGLGQCASSKAGVNSLLKDLSSYSLVSVDDKGKHFSVHPLVKEVIQDSLTTSEHSVALNLAYRLCRFAFSNLENEPLEAKKMESDSNDKGSNFKLNIPQMLLSLYVQNL</sequence>